<dbReference type="Pfam" id="PF01979">
    <property type="entry name" value="Amidohydro_1"/>
    <property type="match status" value="1"/>
</dbReference>
<dbReference type="EMBL" id="FBWC01000019">
    <property type="protein sequence ID" value="CUX44327.1"/>
    <property type="molecule type" value="Genomic_DNA"/>
</dbReference>
<gene>
    <name evidence="2" type="ORF">AGR4C_Lc10088</name>
</gene>
<organism evidence="2 3">
    <name type="scientific">Agrobacterium tumefaciens str. Kerr 14</name>
    <dbReference type="NCBI Taxonomy" id="1183424"/>
    <lineage>
        <taxon>Bacteria</taxon>
        <taxon>Pseudomonadati</taxon>
        <taxon>Pseudomonadota</taxon>
        <taxon>Alphaproteobacteria</taxon>
        <taxon>Hyphomicrobiales</taxon>
        <taxon>Rhizobiaceae</taxon>
        <taxon>Rhizobium/Agrobacterium group</taxon>
        <taxon>Agrobacterium</taxon>
        <taxon>Agrobacterium tumefaciens complex</taxon>
    </lineage>
</organism>
<dbReference type="SUPFAM" id="SSF51338">
    <property type="entry name" value="Composite domain of metallo-dependent hydrolases"/>
    <property type="match status" value="1"/>
</dbReference>
<evidence type="ECO:0000313" key="2">
    <source>
        <dbReference type="EMBL" id="CUX44327.1"/>
    </source>
</evidence>
<dbReference type="RefSeq" id="WP_080866689.1">
    <property type="nucleotide sequence ID" value="NZ_LT009731.1"/>
</dbReference>
<dbReference type="InterPro" id="IPR032466">
    <property type="entry name" value="Metal_Hydrolase"/>
</dbReference>
<evidence type="ECO:0000259" key="1">
    <source>
        <dbReference type="Pfam" id="PF01979"/>
    </source>
</evidence>
<dbReference type="InterPro" id="IPR051781">
    <property type="entry name" value="Metallo-dep_Hydrolase"/>
</dbReference>
<dbReference type="CDD" id="cd01299">
    <property type="entry name" value="Met_dep_hydrolase_A"/>
    <property type="match status" value="1"/>
</dbReference>
<dbReference type="Gene3D" id="2.30.40.10">
    <property type="entry name" value="Urease, subunit C, domain 1"/>
    <property type="match status" value="1"/>
</dbReference>
<reference evidence="2 3" key="1">
    <citation type="submission" date="2016-01" db="EMBL/GenBank/DDBJ databases">
        <authorList>
            <person name="Oliw E.H."/>
        </authorList>
    </citation>
    <scope>NUCLEOTIDE SEQUENCE [LARGE SCALE GENOMIC DNA]</scope>
    <source>
        <strain evidence="2 3">Kerr 14</strain>
    </source>
</reference>
<dbReference type="InterPro" id="IPR057744">
    <property type="entry name" value="OTAase-like"/>
</dbReference>
<dbReference type="PROSITE" id="PS51318">
    <property type="entry name" value="TAT"/>
    <property type="match status" value="1"/>
</dbReference>
<feature type="domain" description="Amidohydrolase-related" evidence="1">
    <location>
        <begin position="116"/>
        <end position="468"/>
    </location>
</feature>
<protein>
    <submittedName>
        <fullName evidence="2">Putative amidohydrolase</fullName>
    </submittedName>
</protein>
<name>A0A1S7QYW8_AGRTU</name>
<dbReference type="Gene3D" id="3.20.20.140">
    <property type="entry name" value="Metal-dependent hydrolases"/>
    <property type="match status" value="1"/>
</dbReference>
<sequence>MQSFGRKYSHLLHDSGCGCFNPSLQTVSRRLESLSRRGFLAGLAAAALSTGMPKSSTAQEAQSKTVFREVRLFDGKSGTVQTGVQVLVENGKIIAVDPANNPVPADATVINCRNGVLLPGLIDAHWHTIFAAVPLNILLAGDPGIIFAASTAEAERTLMRGFTTVRDLGGPVFSFKQAVDAGMIPGPRIFPCGAMITTSGGHGDLRLPTEIPRDGGRLSSSELMGASAIVDDIGEMRLRVREQLLQGASQIKIVGSGGVSSPRSPLDMTTFSEEELRAAVEVARDWNTYVTTHAYTPRAVQRALAAGVACIEHAHLIDEETAGMIADKGAWLSMQPFLTMEDAASQSGPGLERIQQLFAGTPKIYEFARKYGIKTAWGSDVLFSPQLGPRQNFMLTHLRHWYTSAEILQMATSGNAELLALSSFRNPYPGKLGVIEIDALADIIVVDGNPLDDISLMENPQKYLSVIMKDGRIHKNIL</sequence>
<accession>A0A1S7QYW8</accession>
<dbReference type="PANTHER" id="PTHR43135:SF3">
    <property type="entry name" value="ALPHA-D-RIBOSE 1-METHYLPHOSPHONATE 5-TRIPHOSPHATE DIPHOSPHATASE"/>
    <property type="match status" value="1"/>
</dbReference>
<dbReference type="InterPro" id="IPR006680">
    <property type="entry name" value="Amidohydro-rel"/>
</dbReference>
<dbReference type="SUPFAM" id="SSF51556">
    <property type="entry name" value="Metallo-dependent hydrolases"/>
    <property type="match status" value="1"/>
</dbReference>
<dbReference type="AlphaFoldDB" id="A0A1S7QYW8"/>
<evidence type="ECO:0000313" key="3">
    <source>
        <dbReference type="Proteomes" id="UP000191897"/>
    </source>
</evidence>
<dbReference type="InterPro" id="IPR011059">
    <property type="entry name" value="Metal-dep_hydrolase_composite"/>
</dbReference>
<proteinExistence type="predicted"/>
<dbReference type="PANTHER" id="PTHR43135">
    <property type="entry name" value="ALPHA-D-RIBOSE 1-METHYLPHOSPHONATE 5-TRIPHOSPHATE DIPHOSPHATASE"/>
    <property type="match status" value="1"/>
</dbReference>
<dbReference type="Proteomes" id="UP000191897">
    <property type="component" value="Unassembled WGS sequence"/>
</dbReference>
<dbReference type="GO" id="GO:0016810">
    <property type="term" value="F:hydrolase activity, acting on carbon-nitrogen (but not peptide) bonds"/>
    <property type="evidence" value="ECO:0007669"/>
    <property type="project" value="InterPro"/>
</dbReference>
<keyword evidence="2" id="KW-0378">Hydrolase</keyword>
<dbReference type="InterPro" id="IPR006311">
    <property type="entry name" value="TAT_signal"/>
</dbReference>